<protein>
    <submittedName>
        <fullName evidence="3">Fumarylpyruvate hydrolase</fullName>
    </submittedName>
</protein>
<dbReference type="GO" id="GO:0046872">
    <property type="term" value="F:metal ion binding"/>
    <property type="evidence" value="ECO:0007669"/>
    <property type="project" value="UniProtKB-KW"/>
</dbReference>
<gene>
    <name evidence="3" type="ORF">FBZ95_106571</name>
</gene>
<sequence>MTSSAYASDLPVPVVAAASLPIAGSSQRFPVRRIYCVGRNYVEHIREMKEGDERDPPFFFQKPADALVEDGAVMSYPADTEDFQFEIELVVALGAGGCKLSRNNALDSVFGYAVGIDLTRRDRQREMRAKMLPWERGKSFDASAPCGAIHRVTEVGHPARGAITLDVNGRERQRGDLSQMIWNVPEIIANLSSSYRLAPGDLVMTGTPAGVGPLLPGDRVTGAVEGVGRIAITIGARET</sequence>
<keyword evidence="4" id="KW-1185">Reference proteome</keyword>
<comment type="caution">
    <text evidence="3">The sequence shown here is derived from an EMBL/GenBank/DDBJ whole genome shotgun (WGS) entry which is preliminary data.</text>
</comment>
<dbReference type="InterPro" id="IPR011234">
    <property type="entry name" value="Fumarylacetoacetase-like_C"/>
</dbReference>
<evidence type="ECO:0000313" key="3">
    <source>
        <dbReference type="EMBL" id="TWB72856.1"/>
    </source>
</evidence>
<dbReference type="EMBL" id="VITW01000006">
    <property type="protein sequence ID" value="TWB72856.1"/>
    <property type="molecule type" value="Genomic_DNA"/>
</dbReference>
<evidence type="ECO:0000259" key="2">
    <source>
        <dbReference type="Pfam" id="PF01557"/>
    </source>
</evidence>
<keyword evidence="3" id="KW-0670">Pyruvate</keyword>
<dbReference type="RefSeq" id="WP_080137378.1">
    <property type="nucleotide sequence ID" value="NZ_LWIG01000015.1"/>
</dbReference>
<dbReference type="PANTHER" id="PTHR11820">
    <property type="entry name" value="ACYLPYRUVASE"/>
    <property type="match status" value="1"/>
</dbReference>
<dbReference type="InterPro" id="IPR036663">
    <property type="entry name" value="Fumarylacetoacetase_C_sf"/>
</dbReference>
<proteinExistence type="predicted"/>
<keyword evidence="3" id="KW-0378">Hydrolase</keyword>
<keyword evidence="1" id="KW-0479">Metal-binding</keyword>
<evidence type="ECO:0000313" key="4">
    <source>
        <dbReference type="Proteomes" id="UP000315914"/>
    </source>
</evidence>
<name>A0A560JPF2_9BRAD</name>
<dbReference type="OrthoDB" id="5197601at2"/>
<feature type="domain" description="Fumarylacetoacetase-like C-terminal" evidence="2">
    <location>
        <begin position="34"/>
        <end position="233"/>
    </location>
</feature>
<evidence type="ECO:0000256" key="1">
    <source>
        <dbReference type="ARBA" id="ARBA00022723"/>
    </source>
</evidence>
<dbReference type="Gene3D" id="3.90.850.10">
    <property type="entry name" value="Fumarylacetoacetase-like, C-terminal domain"/>
    <property type="match status" value="1"/>
</dbReference>
<dbReference type="Pfam" id="PF01557">
    <property type="entry name" value="FAA_hydrolase"/>
    <property type="match status" value="1"/>
</dbReference>
<reference evidence="3 4" key="1">
    <citation type="submission" date="2019-06" db="EMBL/GenBank/DDBJ databases">
        <title>Genomic Encyclopedia of Type Strains, Phase IV (KMG-V): Genome sequencing to study the core and pangenomes of soil and plant-associated prokaryotes.</title>
        <authorList>
            <person name="Whitman W."/>
        </authorList>
    </citation>
    <scope>NUCLEOTIDE SEQUENCE [LARGE SCALE GENOMIC DNA]</scope>
    <source>
        <strain evidence="3 4">BR 10556</strain>
    </source>
</reference>
<dbReference type="STRING" id="1399419.A5906_39910"/>
<dbReference type="AlphaFoldDB" id="A0A560JPF2"/>
<dbReference type="SUPFAM" id="SSF56529">
    <property type="entry name" value="FAH"/>
    <property type="match status" value="1"/>
</dbReference>
<dbReference type="GO" id="GO:0018773">
    <property type="term" value="F:acetylpyruvate hydrolase activity"/>
    <property type="evidence" value="ECO:0007669"/>
    <property type="project" value="TreeGrafter"/>
</dbReference>
<accession>A0A560JPF2</accession>
<dbReference type="PANTHER" id="PTHR11820:SF90">
    <property type="entry name" value="FLUTATHIONE S-TRANSFERASE"/>
    <property type="match status" value="1"/>
</dbReference>
<organism evidence="3 4">
    <name type="scientific">Bradyrhizobium sacchari</name>
    <dbReference type="NCBI Taxonomy" id="1399419"/>
    <lineage>
        <taxon>Bacteria</taxon>
        <taxon>Pseudomonadati</taxon>
        <taxon>Pseudomonadota</taxon>
        <taxon>Alphaproteobacteria</taxon>
        <taxon>Hyphomicrobiales</taxon>
        <taxon>Nitrobacteraceae</taxon>
        <taxon>Bradyrhizobium</taxon>
    </lineage>
</organism>
<dbReference type="Proteomes" id="UP000315914">
    <property type="component" value="Unassembled WGS sequence"/>
</dbReference>